<comment type="caution">
    <text evidence="1">The sequence shown here is derived from an EMBL/GenBank/DDBJ whole genome shotgun (WGS) entry which is preliminary data.</text>
</comment>
<evidence type="ECO:0000313" key="2">
    <source>
        <dbReference type="Proteomes" id="UP001243375"/>
    </source>
</evidence>
<gene>
    <name evidence="1" type="ORF">QFC22_004457</name>
</gene>
<proteinExistence type="predicted"/>
<accession>A0ACC2X149</accession>
<evidence type="ECO:0000313" key="1">
    <source>
        <dbReference type="EMBL" id="KAJ9117607.1"/>
    </source>
</evidence>
<keyword evidence="2" id="KW-1185">Reference proteome</keyword>
<protein>
    <submittedName>
        <fullName evidence="1">Uncharacterized protein</fullName>
    </submittedName>
</protein>
<sequence>MPSCRSTMTSLQRQAPPRSILLPSPTKSNYELPLQHPYPARYPRESYSAPSSAGYTTTSTSNKPIGAASDVPGRRRTSITIEERPRIVVRPLVGNDDSQRRNRRRSSATSTTSGTVSPIVPQSCGGKDKTSEDYGKLAVAGVSRKTSTSKAFANLFRKKKGPKDESDAPASLKEKDMSSVSLEGEIMEYGRNNDQTITIKAIRKRALSTSPESRPSNDQHQRSGETSLKPNFPAAPVRRVSESDVERRQENETVDSSARFRRPMLTLNMRTQSATAPRIGSPISVQTPITSPNLNDSYGHDQYQPRRRSSTRLISPSSASASSRAKSSSRVTSPTSPGFSNFQGFASSITTSLQSTGLGYGSEFGGTGLHSPTSPMAASPVFSSLQNQHPSSSVPFSLTIRRKSDGFHASPPRQSQQQQQQHRAGSGSIQSSTEYQGVVEQKTLQQVHPFDPAQFDDGSDNEGGADRRSTVTQRTRPSPEPTAFGKRTSSALNASTSSSGPATPILTEIPITVISASDLAPMMQRSESGPPPTFKFIPATPIAPEEKDEEGGDSDASQRNDGSMGGESKRKKNRNSLPPVPINPIRPRKLELVLDLNTTPVKVQAPHRTESDSTPVQATTPITALDSLLNDNAFHDPDANEAFEQDDLANYSYASSSGPVRSPSRESLMRNTVPLRLSNSPRLVTATDVCRPVNSSLSMASSCQSSHALTLSSSSTIASSLDSLHTLDLEDVESALGSMLASLSTRPSLASRLTLTDPQLGEPRNVKPNERVPAEMGLSALGFGGPDLNAADYDYNAETPTRRDHRHSWIPQNETEPVNAYATEYVAGRDSYDGEADAEVNDSETDSIFSDIDDLGSVSIAVVHKKSPGMFASPRTLSMEDANTKQSPR</sequence>
<organism evidence="1 2">
    <name type="scientific">Naganishia vaughanmartiniae</name>
    <dbReference type="NCBI Taxonomy" id="1424756"/>
    <lineage>
        <taxon>Eukaryota</taxon>
        <taxon>Fungi</taxon>
        <taxon>Dikarya</taxon>
        <taxon>Basidiomycota</taxon>
        <taxon>Agaricomycotina</taxon>
        <taxon>Tremellomycetes</taxon>
        <taxon>Filobasidiales</taxon>
        <taxon>Filobasidiaceae</taxon>
        <taxon>Naganishia</taxon>
    </lineage>
</organism>
<dbReference type="EMBL" id="JASBWU010000012">
    <property type="protein sequence ID" value="KAJ9117607.1"/>
    <property type="molecule type" value="Genomic_DNA"/>
</dbReference>
<reference evidence="1" key="1">
    <citation type="submission" date="2023-04" db="EMBL/GenBank/DDBJ databases">
        <title>Draft Genome sequencing of Naganishia species isolated from polar environments using Oxford Nanopore Technology.</title>
        <authorList>
            <person name="Leo P."/>
            <person name="Venkateswaran K."/>
        </authorList>
    </citation>
    <scope>NUCLEOTIDE SEQUENCE</scope>
    <source>
        <strain evidence="1">MNA-CCFEE 5425</strain>
    </source>
</reference>
<dbReference type="Proteomes" id="UP001243375">
    <property type="component" value="Unassembled WGS sequence"/>
</dbReference>
<name>A0ACC2X149_9TREE</name>